<dbReference type="NCBIfam" id="TIGR04474">
    <property type="entry name" value="tcm_partner"/>
    <property type="match status" value="1"/>
</dbReference>
<evidence type="ECO:0000313" key="3">
    <source>
        <dbReference type="Proteomes" id="UP000050514"/>
    </source>
</evidence>
<protein>
    <recommendedName>
        <fullName evidence="1">GMT-like wHTH domain-containing protein</fullName>
    </recommendedName>
</protein>
<keyword evidence="3" id="KW-1185">Reference proteome</keyword>
<proteinExistence type="predicted"/>
<accession>A0A0P6XBU7</accession>
<dbReference type="Pfam" id="PF22560">
    <property type="entry name" value="GMT-wHTH"/>
    <property type="match status" value="1"/>
</dbReference>
<gene>
    <name evidence="2" type="ORF">AC812_02495</name>
</gene>
<dbReference type="AlphaFoldDB" id="A0A0P6XBU7"/>
<dbReference type="OrthoDB" id="275124at2"/>
<organism evidence="2 3">
    <name type="scientific">Bellilinea caldifistulae</name>
    <dbReference type="NCBI Taxonomy" id="360411"/>
    <lineage>
        <taxon>Bacteria</taxon>
        <taxon>Bacillati</taxon>
        <taxon>Chloroflexota</taxon>
        <taxon>Anaerolineae</taxon>
        <taxon>Anaerolineales</taxon>
        <taxon>Anaerolineaceae</taxon>
        <taxon>Bellilinea</taxon>
    </lineage>
</organism>
<comment type="caution">
    <text evidence="2">The sequence shown here is derived from an EMBL/GenBank/DDBJ whole genome shotgun (WGS) entry which is preliminary data.</text>
</comment>
<dbReference type="InterPro" id="IPR031009">
    <property type="entry name" value="Tcm_partner"/>
</dbReference>
<dbReference type="EMBL" id="LGHJ01000008">
    <property type="protein sequence ID" value="KPL77736.1"/>
    <property type="molecule type" value="Genomic_DNA"/>
</dbReference>
<evidence type="ECO:0000313" key="2">
    <source>
        <dbReference type="EMBL" id="KPL77736.1"/>
    </source>
</evidence>
<dbReference type="Proteomes" id="UP000050514">
    <property type="component" value="Unassembled WGS sequence"/>
</dbReference>
<evidence type="ECO:0000259" key="1">
    <source>
        <dbReference type="Pfam" id="PF22560"/>
    </source>
</evidence>
<name>A0A0P6XBU7_9CHLR</name>
<dbReference type="STRING" id="360411.AC812_02495"/>
<sequence>MAKSSETIWKIEPHTQIKHEILRRYLGAWFGILGQKIPRIMYLDGFCGPGRYIGGEDGSPIIALKEAIKHHSLLQNSEVVFLFIDTNPDRIEHLKQEIALLTIPPNFRLIVETGEFHCILEQIFDQARRANSNLAPIFAFIDPFGFKGLSFDLVKQLLQNPHTEVFVNVMIDFVNRFIERSDPQTQQHIIDLFGTRQVLDVIRSGGDRLEALRRLYLSQLQNHARFVRYFEMRDQRDRVLYYLFFATNHPLGHARMKEAFWKVDPESGFRFSDATNPNQLVLFEMDSSNALSELILSAFTSQKVQVSEIRVFVENQTPYTSSQMKKALRLLEEQDLLCVNPNKVCGKKRRRGAFPDDAVVEFKVDI</sequence>
<dbReference type="RefSeq" id="WP_061914273.1">
    <property type="nucleotide sequence ID" value="NZ_DF967971.1"/>
</dbReference>
<dbReference type="InterPro" id="IPR054339">
    <property type="entry name" value="GMT_wHTH"/>
</dbReference>
<reference evidence="2 3" key="1">
    <citation type="submission" date="2015-07" db="EMBL/GenBank/DDBJ databases">
        <title>Draft genome of Bellilinea caldifistulae DSM 17877.</title>
        <authorList>
            <person name="Hemp J."/>
            <person name="Ward L.M."/>
            <person name="Pace L.A."/>
            <person name="Fischer W.W."/>
        </authorList>
    </citation>
    <scope>NUCLEOTIDE SEQUENCE [LARGE SCALE GENOMIC DNA]</scope>
    <source>
        <strain evidence="2 3">GOMI-1</strain>
    </source>
</reference>
<feature type="domain" description="GMT-like wHTH" evidence="1">
    <location>
        <begin position="271"/>
        <end position="341"/>
    </location>
</feature>